<keyword evidence="3" id="KW-1185">Reference proteome</keyword>
<name>A0A847S2V6_9NEIS</name>
<dbReference type="AlphaFoldDB" id="A0A847S2V6"/>
<evidence type="ECO:0000256" key="1">
    <source>
        <dbReference type="SAM" id="Phobius"/>
    </source>
</evidence>
<reference evidence="2 3" key="1">
    <citation type="submission" date="2020-04" db="EMBL/GenBank/DDBJ databases">
        <title>Draft genome of Leeia sp. IMCC25680.</title>
        <authorList>
            <person name="Song J."/>
            <person name="Cho J.-C."/>
        </authorList>
    </citation>
    <scope>NUCLEOTIDE SEQUENCE [LARGE SCALE GENOMIC DNA]</scope>
    <source>
        <strain evidence="2 3">IMCC25680</strain>
    </source>
</reference>
<accession>A0A847S2V6</accession>
<gene>
    <name evidence="2" type="ORF">HF682_03020</name>
</gene>
<evidence type="ECO:0000313" key="3">
    <source>
        <dbReference type="Proteomes" id="UP000587991"/>
    </source>
</evidence>
<keyword evidence="1" id="KW-0812">Transmembrane</keyword>
<protein>
    <submittedName>
        <fullName evidence="2">FixH family protein</fullName>
    </submittedName>
</protein>
<feature type="transmembrane region" description="Helical" evidence="1">
    <location>
        <begin position="15"/>
        <end position="38"/>
    </location>
</feature>
<dbReference type="Pfam" id="PF05751">
    <property type="entry name" value="FixH"/>
    <property type="match status" value="1"/>
</dbReference>
<comment type="caution">
    <text evidence="2">The sequence shown here is derived from an EMBL/GenBank/DDBJ whole genome shotgun (WGS) entry which is preliminary data.</text>
</comment>
<organism evidence="2 3">
    <name type="scientific">Leeia aquatica</name>
    <dbReference type="NCBI Taxonomy" id="2725557"/>
    <lineage>
        <taxon>Bacteria</taxon>
        <taxon>Pseudomonadati</taxon>
        <taxon>Pseudomonadota</taxon>
        <taxon>Betaproteobacteria</taxon>
        <taxon>Neisseriales</taxon>
        <taxon>Leeiaceae</taxon>
        <taxon>Leeia</taxon>
    </lineage>
</organism>
<dbReference type="Proteomes" id="UP000587991">
    <property type="component" value="Unassembled WGS sequence"/>
</dbReference>
<dbReference type="RefSeq" id="WP_168875755.1">
    <property type="nucleotide sequence ID" value="NZ_JABAIM010000001.1"/>
</dbReference>
<keyword evidence="1" id="KW-0472">Membrane</keyword>
<proteinExistence type="predicted"/>
<sequence length="165" mass="18722">MKPATPPITPWYRQFWPWLLICLPGVVVIASIATWIIASRTADDEVDKDYYKVGLTINRDKGKEDQARQLGVQANLMLGEQGLIRVYLRSKNALTAEPLELFLQHPSRQAYDQRVQLKPIGPGLYEGQAQPLRAGRWYVDLSSKQWQVRGEAHYPQQGPLDLAAP</sequence>
<dbReference type="EMBL" id="JABAIM010000001">
    <property type="protein sequence ID" value="NLR74123.1"/>
    <property type="molecule type" value="Genomic_DNA"/>
</dbReference>
<dbReference type="InterPro" id="IPR008620">
    <property type="entry name" value="FixH"/>
</dbReference>
<keyword evidence="1" id="KW-1133">Transmembrane helix</keyword>
<evidence type="ECO:0000313" key="2">
    <source>
        <dbReference type="EMBL" id="NLR74123.1"/>
    </source>
</evidence>